<evidence type="ECO:0000259" key="8">
    <source>
        <dbReference type="Pfam" id="PF13354"/>
    </source>
</evidence>
<feature type="chain" id="PRO_5046376219" description="Beta-lactamase" evidence="7">
    <location>
        <begin position="36"/>
        <end position="298"/>
    </location>
</feature>
<dbReference type="EC" id="3.5.2.6" evidence="3 6"/>
<dbReference type="PRINTS" id="PR00118">
    <property type="entry name" value="BLACTAMASEA"/>
</dbReference>
<dbReference type="InterPro" id="IPR000871">
    <property type="entry name" value="Beta-lactam_class-A"/>
</dbReference>
<keyword evidence="10" id="KW-1185">Reference proteome</keyword>
<dbReference type="Proteomes" id="UP000672526">
    <property type="component" value="Unassembled WGS sequence"/>
</dbReference>
<dbReference type="Gene3D" id="3.40.710.10">
    <property type="entry name" value="DD-peptidase/beta-lactamase superfamily"/>
    <property type="match status" value="1"/>
</dbReference>
<keyword evidence="5 6" id="KW-0046">Antibiotic resistance</keyword>
<evidence type="ECO:0000256" key="6">
    <source>
        <dbReference type="RuleBase" id="RU361140"/>
    </source>
</evidence>
<dbReference type="PANTHER" id="PTHR35333">
    <property type="entry name" value="BETA-LACTAMASE"/>
    <property type="match status" value="1"/>
</dbReference>
<evidence type="ECO:0000256" key="4">
    <source>
        <dbReference type="ARBA" id="ARBA00022801"/>
    </source>
</evidence>
<dbReference type="NCBIfam" id="NF033103">
    <property type="entry name" value="bla_class_A"/>
    <property type="match status" value="1"/>
</dbReference>
<proteinExistence type="inferred from homology"/>
<dbReference type="InterPro" id="IPR012338">
    <property type="entry name" value="Beta-lactam/transpept-like"/>
</dbReference>
<evidence type="ECO:0000256" key="3">
    <source>
        <dbReference type="ARBA" id="ARBA00012865"/>
    </source>
</evidence>
<comment type="caution">
    <text evidence="9">The sequence shown here is derived from an EMBL/GenBank/DDBJ whole genome shotgun (WGS) entry which is preliminary data.</text>
</comment>
<feature type="signal peptide" evidence="7">
    <location>
        <begin position="1"/>
        <end position="35"/>
    </location>
</feature>
<dbReference type="InterPro" id="IPR023650">
    <property type="entry name" value="Beta-lactam_class-A_AS"/>
</dbReference>
<keyword evidence="7" id="KW-0732">Signal</keyword>
<protein>
    <recommendedName>
        <fullName evidence="3 6">Beta-lactamase</fullName>
        <ecNumber evidence="3 6">3.5.2.6</ecNumber>
    </recommendedName>
</protein>
<evidence type="ECO:0000256" key="5">
    <source>
        <dbReference type="ARBA" id="ARBA00023251"/>
    </source>
</evidence>
<keyword evidence="4 6" id="KW-0378">Hydrolase</keyword>
<dbReference type="InterPro" id="IPR045155">
    <property type="entry name" value="Beta-lactam_cat"/>
</dbReference>
<dbReference type="PROSITE" id="PS00146">
    <property type="entry name" value="BETA_LACTAMASE_A"/>
    <property type="match status" value="1"/>
</dbReference>
<gene>
    <name evidence="9" type="ORF">R69888_02402</name>
</gene>
<comment type="similarity">
    <text evidence="2 6">Belongs to the class-A beta-lactamase family.</text>
</comment>
<accession>A0ABM8R8C9</accession>
<evidence type="ECO:0000256" key="2">
    <source>
        <dbReference type="ARBA" id="ARBA00009009"/>
    </source>
</evidence>
<feature type="domain" description="Beta-lactamase class A catalytic" evidence="8">
    <location>
        <begin position="53"/>
        <end position="268"/>
    </location>
</feature>
<name>A0ABM8R8C9_9BURK</name>
<dbReference type="PANTHER" id="PTHR35333:SF3">
    <property type="entry name" value="BETA-LACTAMASE-TYPE TRANSPEPTIDASE FOLD CONTAINING PROTEIN"/>
    <property type="match status" value="1"/>
</dbReference>
<dbReference type="Pfam" id="PF13354">
    <property type="entry name" value="Beta-lactamase2"/>
    <property type="match status" value="1"/>
</dbReference>
<dbReference type="EMBL" id="CAJNBK010000005">
    <property type="protein sequence ID" value="CAE6738668.1"/>
    <property type="molecule type" value="Genomic_DNA"/>
</dbReference>
<evidence type="ECO:0000313" key="10">
    <source>
        <dbReference type="Proteomes" id="UP000672526"/>
    </source>
</evidence>
<comment type="catalytic activity">
    <reaction evidence="1 6">
        <text>a beta-lactam + H2O = a substituted beta-amino acid</text>
        <dbReference type="Rhea" id="RHEA:20401"/>
        <dbReference type="ChEBI" id="CHEBI:15377"/>
        <dbReference type="ChEBI" id="CHEBI:35627"/>
        <dbReference type="ChEBI" id="CHEBI:140347"/>
        <dbReference type="EC" id="3.5.2.6"/>
    </reaction>
</comment>
<evidence type="ECO:0000313" key="9">
    <source>
        <dbReference type="EMBL" id="CAE6738668.1"/>
    </source>
</evidence>
<evidence type="ECO:0000256" key="1">
    <source>
        <dbReference type="ARBA" id="ARBA00001526"/>
    </source>
</evidence>
<evidence type="ECO:0000256" key="7">
    <source>
        <dbReference type="SAM" id="SignalP"/>
    </source>
</evidence>
<reference evidence="9 10" key="1">
    <citation type="submission" date="2021-02" db="EMBL/GenBank/DDBJ databases">
        <authorList>
            <person name="Vanwijnsberghe S."/>
        </authorList>
    </citation>
    <scope>NUCLEOTIDE SEQUENCE [LARGE SCALE GENOMIC DNA]</scope>
    <source>
        <strain evidence="9 10">LMG 31837</strain>
    </source>
</reference>
<sequence length="298" mass="31977">MVSREDDSLTVSATRRSLTLGLPLLLSLGATPTLAANASSLADIERRNGGRLGVFAIDTGSGRTLAYRADERFLMCSTFKGLLAAQVLSRVDAGKEDLARLVPYTEKDIIFTSPVTKAHVAEGTMSVRAMCQAIVEVSDNTAAVLLMRSTGGPTGLTQFVRGLGDTVTRSDRYEPESNRYSGVLDTTTPRSITKTASKILLGNVLSPQSRAQLESWMMTCKPGLNRLRAALPPDWIAGDRPGTSVEAETNDYAIVRPPGRAPLVIAAYYDAPALGMPAREAVLREVGTAFVKWTADRT</sequence>
<organism evidence="9 10">
    <name type="scientific">Paraburkholderia haematera</name>
    <dbReference type="NCBI Taxonomy" id="2793077"/>
    <lineage>
        <taxon>Bacteria</taxon>
        <taxon>Pseudomonadati</taxon>
        <taxon>Pseudomonadota</taxon>
        <taxon>Betaproteobacteria</taxon>
        <taxon>Burkholderiales</taxon>
        <taxon>Burkholderiaceae</taxon>
        <taxon>Paraburkholderia</taxon>
    </lineage>
</organism>
<dbReference type="SUPFAM" id="SSF56601">
    <property type="entry name" value="beta-lactamase/transpeptidase-like"/>
    <property type="match status" value="1"/>
</dbReference>